<dbReference type="eggNOG" id="arCOG01259">
    <property type="taxonomic scope" value="Archaea"/>
</dbReference>
<dbReference type="GeneID" id="5709390"/>
<reference evidence="4 5" key="1">
    <citation type="submission" date="2007-10" db="EMBL/GenBank/DDBJ databases">
        <title>Complete sequence of Caldivirga maquilingensis IC-167.</title>
        <authorList>
            <consortium name="US DOE Joint Genome Institute"/>
            <person name="Copeland A."/>
            <person name="Lucas S."/>
            <person name="Lapidus A."/>
            <person name="Barry K."/>
            <person name="Glavina del Rio T."/>
            <person name="Dalin E."/>
            <person name="Tice H."/>
            <person name="Pitluck S."/>
            <person name="Saunders E."/>
            <person name="Brettin T."/>
            <person name="Bruce D."/>
            <person name="Detter J.C."/>
            <person name="Han C."/>
            <person name="Schmutz J."/>
            <person name="Larimer F."/>
            <person name="Land M."/>
            <person name="Hauser L."/>
            <person name="Kyrpides N."/>
            <person name="Ivanova N."/>
            <person name="Biddle J.F."/>
            <person name="Zhang Z."/>
            <person name="Fitz-Gibbon S.T."/>
            <person name="Lowe T.M."/>
            <person name="Saltikov C."/>
            <person name="House C.H."/>
            <person name="Richardson P."/>
        </authorList>
    </citation>
    <scope>NUCLEOTIDE SEQUENCE [LARGE SCALE GENOMIC DNA]</scope>
    <source>
        <strain evidence="5">ATCC 700844 / DSM 13496 / JCM 10307 / IC-167</strain>
    </source>
</reference>
<evidence type="ECO:0000256" key="2">
    <source>
        <dbReference type="SAM" id="Phobius"/>
    </source>
</evidence>
<comment type="similarity">
    <text evidence="1">Belongs to the short-chain dehydrogenases/reductases (SDR) family.</text>
</comment>
<keyword evidence="2" id="KW-0812">Transmembrane</keyword>
<dbReference type="InterPro" id="IPR050259">
    <property type="entry name" value="SDR"/>
</dbReference>
<dbReference type="InterPro" id="IPR020904">
    <property type="entry name" value="Sc_DH/Rdtase_CS"/>
</dbReference>
<dbReference type="InterPro" id="IPR002347">
    <property type="entry name" value="SDR_fam"/>
</dbReference>
<dbReference type="EMBL" id="CP000852">
    <property type="protein sequence ID" value="ABW02211.1"/>
    <property type="molecule type" value="Genomic_DNA"/>
</dbReference>
<organism evidence="4 5">
    <name type="scientific">Caldivirga maquilingensis (strain ATCC 700844 / DSM 13496 / JCM 10307 / IC-167)</name>
    <dbReference type="NCBI Taxonomy" id="397948"/>
    <lineage>
        <taxon>Archaea</taxon>
        <taxon>Thermoproteota</taxon>
        <taxon>Thermoprotei</taxon>
        <taxon>Thermoproteales</taxon>
        <taxon>Thermoproteaceae</taxon>
        <taxon>Caldivirga</taxon>
    </lineage>
</organism>
<dbReference type="PANTHER" id="PTHR42879:SF2">
    <property type="entry name" value="3-OXOACYL-[ACYL-CARRIER-PROTEIN] REDUCTASE FABG"/>
    <property type="match status" value="1"/>
</dbReference>
<sequence length="248" mass="26140">MANLSGKVAIVTGAGQGIGRGIALRLARDGAIVVATDITGKENEVAEEVRKLGGQGMALRLDVTDGKMAEEVARTVFDKYGHIDILVNNAGIYPFKPFMEMTFNDWYRVINVNLNGVFNVTRAVVPYMVKQKNGRIINIASIAGAVMGFMGLTHYSASKAGIVGFTRALALELARYGITVNAIAPGAINTPGAATGSEEQVRMMINAIPMGKLGTPEDIASAVAYLASDEASYITGALIVIDGGWSIT</sequence>
<evidence type="ECO:0000313" key="5">
    <source>
        <dbReference type="Proteomes" id="UP000001137"/>
    </source>
</evidence>
<dbReference type="PROSITE" id="PS00061">
    <property type="entry name" value="ADH_SHORT"/>
    <property type="match status" value="1"/>
</dbReference>
<name>A8M8Z2_CALMQ</name>
<feature type="transmembrane region" description="Helical" evidence="2">
    <location>
        <begin position="136"/>
        <end position="157"/>
    </location>
</feature>
<dbReference type="NCBIfam" id="NF009466">
    <property type="entry name" value="PRK12826.1-2"/>
    <property type="match status" value="1"/>
</dbReference>
<dbReference type="InterPro" id="IPR036291">
    <property type="entry name" value="NAD(P)-bd_dom_sf"/>
</dbReference>
<dbReference type="HOGENOM" id="CLU_010194_1_2_2"/>
<evidence type="ECO:0000259" key="3">
    <source>
        <dbReference type="SMART" id="SM00822"/>
    </source>
</evidence>
<dbReference type="Gene3D" id="3.40.50.720">
    <property type="entry name" value="NAD(P)-binding Rossmann-like Domain"/>
    <property type="match status" value="1"/>
</dbReference>
<evidence type="ECO:0000313" key="4">
    <source>
        <dbReference type="EMBL" id="ABW02211.1"/>
    </source>
</evidence>
<accession>A8M8Z2</accession>
<dbReference type="SMART" id="SM00822">
    <property type="entry name" value="PKS_KR"/>
    <property type="match status" value="1"/>
</dbReference>
<dbReference type="Pfam" id="PF13561">
    <property type="entry name" value="adh_short_C2"/>
    <property type="match status" value="1"/>
</dbReference>
<proteinExistence type="inferred from homology"/>
<dbReference type="GO" id="GO:0032787">
    <property type="term" value="P:monocarboxylic acid metabolic process"/>
    <property type="evidence" value="ECO:0007669"/>
    <property type="project" value="UniProtKB-ARBA"/>
</dbReference>
<dbReference type="RefSeq" id="WP_012186430.1">
    <property type="nucleotide sequence ID" value="NC_009954.1"/>
</dbReference>
<dbReference type="PRINTS" id="PR00081">
    <property type="entry name" value="GDHRDH"/>
</dbReference>
<dbReference type="SUPFAM" id="SSF51735">
    <property type="entry name" value="NAD(P)-binding Rossmann-fold domains"/>
    <property type="match status" value="1"/>
</dbReference>
<dbReference type="KEGG" id="cma:Cmaq_1385"/>
<dbReference type="AlphaFoldDB" id="A8M8Z2"/>
<feature type="domain" description="Ketoreductase" evidence="3">
    <location>
        <begin position="7"/>
        <end position="186"/>
    </location>
</feature>
<protein>
    <submittedName>
        <fullName evidence="4">Short-chain dehydrogenase/reductase SDR</fullName>
    </submittedName>
</protein>
<dbReference type="STRING" id="397948.Cmaq_1385"/>
<keyword evidence="2" id="KW-0472">Membrane</keyword>
<dbReference type="NCBIfam" id="NF005559">
    <property type="entry name" value="PRK07231.1"/>
    <property type="match status" value="1"/>
</dbReference>
<dbReference type="PANTHER" id="PTHR42879">
    <property type="entry name" value="3-OXOACYL-(ACYL-CARRIER-PROTEIN) REDUCTASE"/>
    <property type="match status" value="1"/>
</dbReference>
<dbReference type="OrthoDB" id="24596at2157"/>
<keyword evidence="5" id="KW-1185">Reference proteome</keyword>
<dbReference type="PRINTS" id="PR00080">
    <property type="entry name" value="SDRFAMILY"/>
</dbReference>
<dbReference type="Proteomes" id="UP000001137">
    <property type="component" value="Chromosome"/>
</dbReference>
<dbReference type="InterPro" id="IPR057326">
    <property type="entry name" value="KR_dom"/>
</dbReference>
<dbReference type="FunFam" id="3.40.50.720:FF:000084">
    <property type="entry name" value="Short-chain dehydrogenase reductase"/>
    <property type="match status" value="1"/>
</dbReference>
<gene>
    <name evidence="4" type="ordered locus">Cmaq_1385</name>
</gene>
<keyword evidence="2" id="KW-1133">Transmembrane helix</keyword>
<evidence type="ECO:0000256" key="1">
    <source>
        <dbReference type="ARBA" id="ARBA00006484"/>
    </source>
</evidence>